<dbReference type="PANTHER" id="PTHR47543:SF2">
    <property type="entry name" value="RNA POLYMERASE II TRANSCRIPTION FACTOR SIII SUBUNIT A"/>
    <property type="match status" value="1"/>
</dbReference>
<dbReference type="Pfam" id="PF06881">
    <property type="entry name" value="Elongin_A"/>
    <property type="match status" value="1"/>
</dbReference>
<dbReference type="GO" id="GO:0070449">
    <property type="term" value="C:elongin complex"/>
    <property type="evidence" value="ECO:0007669"/>
    <property type="project" value="InterPro"/>
</dbReference>
<sequence length="223" mass="25390">MMKGKTPSLIDLCVRTAIDNIRYLGDVGETDIDLLDRILPHCTLDQLMHVEKCTKGRDLSPATDKLWRKFYEKEFGVKQTSDVVENMRKKKVTFKWKQLYEAKLKVEAERINKAGARLTQGYKKEDARKQSRQIQLCTKVPPSGNKRFFGGPSYNVSNLKSNLMKKAKIEFLKSDEVKNLSAMKKNAVHRNHGASSMMKPCSVSGKGLALTSSKYNKPATRRF</sequence>
<dbReference type="InterPro" id="IPR010684">
    <property type="entry name" value="RNA_pol_II_trans_fac_SIII_A"/>
</dbReference>
<proteinExistence type="predicted"/>
<dbReference type="AlphaFoldDB" id="A0A8K0H3I7"/>
<comment type="caution">
    <text evidence="1">The sequence shown here is derived from an EMBL/GenBank/DDBJ whole genome shotgun (WGS) entry which is preliminary data.</text>
</comment>
<keyword evidence="2" id="KW-1185">Reference proteome</keyword>
<evidence type="ECO:0000313" key="2">
    <source>
        <dbReference type="Proteomes" id="UP000796880"/>
    </source>
</evidence>
<gene>
    <name evidence="1" type="ORF">FNV43_RR14637</name>
</gene>
<dbReference type="Proteomes" id="UP000796880">
    <property type="component" value="Unassembled WGS sequence"/>
</dbReference>
<accession>A0A8K0H3I7</accession>
<dbReference type="EMBL" id="VOIH02000006">
    <property type="protein sequence ID" value="KAF3444944.1"/>
    <property type="molecule type" value="Genomic_DNA"/>
</dbReference>
<dbReference type="PANTHER" id="PTHR47543">
    <property type="entry name" value="OS08G0169600 PROTEIN"/>
    <property type="match status" value="1"/>
</dbReference>
<name>A0A8K0H3I7_9ROSA</name>
<dbReference type="Gene3D" id="6.10.250.3180">
    <property type="match status" value="1"/>
</dbReference>
<evidence type="ECO:0000313" key="1">
    <source>
        <dbReference type="EMBL" id="KAF3444944.1"/>
    </source>
</evidence>
<organism evidence="1 2">
    <name type="scientific">Rhamnella rubrinervis</name>
    <dbReference type="NCBI Taxonomy" id="2594499"/>
    <lineage>
        <taxon>Eukaryota</taxon>
        <taxon>Viridiplantae</taxon>
        <taxon>Streptophyta</taxon>
        <taxon>Embryophyta</taxon>
        <taxon>Tracheophyta</taxon>
        <taxon>Spermatophyta</taxon>
        <taxon>Magnoliopsida</taxon>
        <taxon>eudicotyledons</taxon>
        <taxon>Gunneridae</taxon>
        <taxon>Pentapetalae</taxon>
        <taxon>rosids</taxon>
        <taxon>fabids</taxon>
        <taxon>Rosales</taxon>
        <taxon>Rhamnaceae</taxon>
        <taxon>rhamnoid group</taxon>
        <taxon>Rhamneae</taxon>
        <taxon>Rhamnella</taxon>
    </lineage>
</organism>
<dbReference type="OrthoDB" id="21513at2759"/>
<dbReference type="GO" id="GO:0006368">
    <property type="term" value="P:transcription elongation by RNA polymerase II"/>
    <property type="evidence" value="ECO:0007669"/>
    <property type="project" value="InterPro"/>
</dbReference>
<reference evidence="1" key="1">
    <citation type="submission" date="2020-03" db="EMBL/GenBank/DDBJ databases">
        <title>A high-quality chromosome-level genome assembly of a woody plant with both climbing and erect habits, Rhamnella rubrinervis.</title>
        <authorList>
            <person name="Lu Z."/>
            <person name="Yang Y."/>
            <person name="Zhu X."/>
            <person name="Sun Y."/>
        </authorList>
    </citation>
    <scope>NUCLEOTIDE SEQUENCE</scope>
    <source>
        <strain evidence="1">BYM</strain>
        <tissue evidence="1">Leaf</tissue>
    </source>
</reference>
<evidence type="ECO:0008006" key="3">
    <source>
        <dbReference type="Google" id="ProtNLM"/>
    </source>
</evidence>
<protein>
    <recommendedName>
        <fullName evidence="3">Elongin-A</fullName>
    </recommendedName>
</protein>